<protein>
    <submittedName>
        <fullName evidence="2">Uncharacterized protein</fullName>
    </submittedName>
</protein>
<gene>
    <name evidence="2" type="ORF">BBRV_LOCUS52210</name>
</gene>
<feature type="compositionally biased region" description="Basic residues" evidence="1">
    <location>
        <begin position="68"/>
        <end position="78"/>
    </location>
</feature>
<feature type="compositionally biased region" description="Polar residues" evidence="1">
    <location>
        <begin position="12"/>
        <end position="32"/>
    </location>
</feature>
<feature type="compositionally biased region" description="Basic residues" evidence="1">
    <location>
        <begin position="1"/>
        <end position="11"/>
    </location>
</feature>
<organism evidence="2">
    <name type="scientific">Bracon brevicornis</name>
    <dbReference type="NCBI Taxonomy" id="1563983"/>
    <lineage>
        <taxon>Eukaryota</taxon>
        <taxon>Metazoa</taxon>
        <taxon>Ecdysozoa</taxon>
        <taxon>Arthropoda</taxon>
        <taxon>Hexapoda</taxon>
        <taxon>Insecta</taxon>
        <taxon>Pterygota</taxon>
        <taxon>Neoptera</taxon>
        <taxon>Endopterygota</taxon>
        <taxon>Hymenoptera</taxon>
        <taxon>Apocrita</taxon>
        <taxon>Ichneumonoidea</taxon>
        <taxon>Braconidae</taxon>
        <taxon>Braconinae</taxon>
        <taxon>Bracon</taxon>
    </lineage>
</organism>
<accession>A0A6V7JGG8</accession>
<feature type="region of interest" description="Disordered" evidence="1">
    <location>
        <begin position="1"/>
        <end position="122"/>
    </location>
</feature>
<dbReference type="AlphaFoldDB" id="A0A6V7JGG8"/>
<proteinExistence type="predicted"/>
<sequence>MTFHSFVRKHITNSTTSPTTKVHSNYNRSGRANASIHDPINQHAQFHPGARVNNAPRNETASRDTRSPHHPSRSRRVAAGRTPMGDEYFALSPSSPKRNKWMVEPQPEGRQHQGKTKKKKETNNIMYSIIMYGFGQIGNA</sequence>
<evidence type="ECO:0000256" key="1">
    <source>
        <dbReference type="SAM" id="MobiDB-lite"/>
    </source>
</evidence>
<reference evidence="2" key="1">
    <citation type="submission" date="2020-07" db="EMBL/GenBank/DDBJ databases">
        <authorList>
            <person name="Ferguson B K."/>
        </authorList>
    </citation>
    <scope>NUCLEOTIDE SEQUENCE</scope>
    <source>
        <strain evidence="2">L06</strain>
    </source>
</reference>
<evidence type="ECO:0000313" key="2">
    <source>
        <dbReference type="EMBL" id="CAD1551234.1"/>
    </source>
</evidence>
<dbReference type="EMBL" id="CADCXW020000016">
    <property type="protein sequence ID" value="CAD1551234.1"/>
    <property type="molecule type" value="Genomic_DNA"/>
</dbReference>
<name>A0A6V7JGG8_9HYME</name>